<dbReference type="AlphaFoldDB" id="A0A286P3S8"/>
<organism evidence="1 2">
    <name type="scientific">Methylocaldum marinum</name>
    <dbReference type="NCBI Taxonomy" id="1432792"/>
    <lineage>
        <taxon>Bacteria</taxon>
        <taxon>Pseudomonadati</taxon>
        <taxon>Pseudomonadota</taxon>
        <taxon>Gammaproteobacteria</taxon>
        <taxon>Methylococcales</taxon>
        <taxon>Methylococcaceae</taxon>
        <taxon>Methylocaldum</taxon>
    </lineage>
</organism>
<sequence length="105" mass="12698">MNVDELGKLIDSESTMMDLSRELWYCHQLSQLSTEDVANHKVELLRVLEALRDSHTQAFYEVTPRHFEHLKRFVEWLDKILHLFSQQETRDELREIRDVFRLNID</sequence>
<dbReference type="RefSeq" id="WP_119628121.1">
    <property type="nucleotide sequence ID" value="NZ_AP017928.1"/>
</dbReference>
<accession>A0A286P3S8</accession>
<dbReference type="EMBL" id="AP017928">
    <property type="protein sequence ID" value="BBA32300.1"/>
    <property type="molecule type" value="Genomic_DNA"/>
</dbReference>
<evidence type="ECO:0000313" key="2">
    <source>
        <dbReference type="Proteomes" id="UP000266313"/>
    </source>
</evidence>
<dbReference type="KEGG" id="mmai:sS8_0332"/>
<keyword evidence="2" id="KW-1185">Reference proteome</keyword>
<proteinExistence type="predicted"/>
<protein>
    <submittedName>
        <fullName evidence="1">Uncharacterized protein</fullName>
    </submittedName>
</protein>
<dbReference type="Proteomes" id="UP000266313">
    <property type="component" value="Chromosome"/>
</dbReference>
<reference evidence="1 2" key="1">
    <citation type="submission" date="2016-12" db="EMBL/GenBank/DDBJ databases">
        <title>Genome sequencing of Methylocaldum marinum.</title>
        <authorList>
            <person name="Takeuchi M."/>
            <person name="Kamagata Y."/>
            <person name="Hiraoka S."/>
            <person name="Oshima K."/>
            <person name="Hattori M."/>
            <person name="Iwasaki W."/>
        </authorList>
    </citation>
    <scope>NUCLEOTIDE SEQUENCE [LARGE SCALE GENOMIC DNA]</scope>
    <source>
        <strain evidence="1 2">S8</strain>
    </source>
</reference>
<name>A0A286P3S8_9GAMM</name>
<evidence type="ECO:0000313" key="1">
    <source>
        <dbReference type="EMBL" id="BBA32300.1"/>
    </source>
</evidence>
<gene>
    <name evidence="1" type="ORF">sS8_0332</name>
</gene>